<accession>A0A8E2EFC0</accession>
<sequence>MFDDEDDEFGGDVGMGMGGAVPPGGRGGMGRVGPRRGAYDPRRLNGGGVRNPRCGGGGFGSMDTPDRRSGMRNGRPDRPSRRPGGGGRRPMPADGMQSGDWPPPGGGGSENWETQASGF</sequence>
<reference evidence="2 3" key="1">
    <citation type="journal article" date="2016" name="Nat. Commun.">
        <title>Ectomycorrhizal ecology is imprinted in the genome of the dominant symbiotic fungus Cenococcum geophilum.</title>
        <authorList>
            <consortium name="DOE Joint Genome Institute"/>
            <person name="Peter M."/>
            <person name="Kohler A."/>
            <person name="Ohm R.A."/>
            <person name="Kuo A."/>
            <person name="Krutzmann J."/>
            <person name="Morin E."/>
            <person name="Arend M."/>
            <person name="Barry K.W."/>
            <person name="Binder M."/>
            <person name="Choi C."/>
            <person name="Clum A."/>
            <person name="Copeland A."/>
            <person name="Grisel N."/>
            <person name="Haridas S."/>
            <person name="Kipfer T."/>
            <person name="LaButti K."/>
            <person name="Lindquist E."/>
            <person name="Lipzen A."/>
            <person name="Maire R."/>
            <person name="Meier B."/>
            <person name="Mihaltcheva S."/>
            <person name="Molinier V."/>
            <person name="Murat C."/>
            <person name="Poggeler S."/>
            <person name="Quandt C.A."/>
            <person name="Sperisen C."/>
            <person name="Tritt A."/>
            <person name="Tisserant E."/>
            <person name="Crous P.W."/>
            <person name="Henrissat B."/>
            <person name="Nehls U."/>
            <person name="Egli S."/>
            <person name="Spatafora J.W."/>
            <person name="Grigoriev I.V."/>
            <person name="Martin F.M."/>
        </authorList>
    </citation>
    <scope>NUCLEOTIDE SEQUENCE [LARGE SCALE GENOMIC DNA]</scope>
    <source>
        <strain evidence="2 3">CBS 459.81</strain>
    </source>
</reference>
<feature type="compositionally biased region" description="Gly residues" evidence="1">
    <location>
        <begin position="11"/>
        <end position="31"/>
    </location>
</feature>
<evidence type="ECO:0000256" key="1">
    <source>
        <dbReference type="SAM" id="MobiDB-lite"/>
    </source>
</evidence>
<feature type="compositionally biased region" description="Acidic residues" evidence="1">
    <location>
        <begin position="1"/>
        <end position="10"/>
    </location>
</feature>
<evidence type="ECO:0000313" key="3">
    <source>
        <dbReference type="Proteomes" id="UP000250266"/>
    </source>
</evidence>
<feature type="region of interest" description="Disordered" evidence="1">
    <location>
        <begin position="1"/>
        <end position="119"/>
    </location>
</feature>
<protein>
    <submittedName>
        <fullName evidence="2">Uncharacterized protein</fullName>
    </submittedName>
</protein>
<name>A0A8E2EFC0_9PEZI</name>
<evidence type="ECO:0000313" key="2">
    <source>
        <dbReference type="EMBL" id="OCK82881.1"/>
    </source>
</evidence>
<dbReference type="EMBL" id="KV744875">
    <property type="protein sequence ID" value="OCK82881.1"/>
    <property type="molecule type" value="Genomic_DNA"/>
</dbReference>
<dbReference type="AlphaFoldDB" id="A0A8E2EFC0"/>
<feature type="compositionally biased region" description="Gly residues" evidence="1">
    <location>
        <begin position="45"/>
        <end position="60"/>
    </location>
</feature>
<organism evidence="2 3">
    <name type="scientific">Lepidopterella palustris CBS 459.81</name>
    <dbReference type="NCBI Taxonomy" id="1314670"/>
    <lineage>
        <taxon>Eukaryota</taxon>
        <taxon>Fungi</taxon>
        <taxon>Dikarya</taxon>
        <taxon>Ascomycota</taxon>
        <taxon>Pezizomycotina</taxon>
        <taxon>Dothideomycetes</taxon>
        <taxon>Pleosporomycetidae</taxon>
        <taxon>Mytilinidiales</taxon>
        <taxon>Argynnaceae</taxon>
        <taxon>Lepidopterella</taxon>
    </lineage>
</organism>
<keyword evidence="3" id="KW-1185">Reference proteome</keyword>
<proteinExistence type="predicted"/>
<feature type="compositionally biased region" description="Basic and acidic residues" evidence="1">
    <location>
        <begin position="64"/>
        <end position="80"/>
    </location>
</feature>
<gene>
    <name evidence="2" type="ORF">K432DRAFT_379981</name>
</gene>
<dbReference type="Proteomes" id="UP000250266">
    <property type="component" value="Unassembled WGS sequence"/>
</dbReference>